<feature type="disulfide bond" description="Redox-active" evidence="6">
    <location>
        <begin position="238"/>
        <end position="240"/>
    </location>
</feature>
<dbReference type="Pfam" id="PF01430">
    <property type="entry name" value="HSP33"/>
    <property type="match status" value="1"/>
</dbReference>
<evidence type="ECO:0000256" key="4">
    <source>
        <dbReference type="ARBA" id="ARBA00023186"/>
    </source>
</evidence>
<dbReference type="PANTHER" id="PTHR30111">
    <property type="entry name" value="33 KDA CHAPERONIN"/>
    <property type="match status" value="1"/>
</dbReference>
<evidence type="ECO:0000256" key="5">
    <source>
        <dbReference type="ARBA" id="ARBA00023284"/>
    </source>
</evidence>
<feature type="disulfide bond" description="Redox-active" evidence="6">
    <location>
        <begin position="271"/>
        <end position="274"/>
    </location>
</feature>
<dbReference type="InterPro" id="IPR016154">
    <property type="entry name" value="Heat_shock_Hsp33_C"/>
</dbReference>
<evidence type="ECO:0000256" key="1">
    <source>
        <dbReference type="ARBA" id="ARBA00022490"/>
    </source>
</evidence>
<keyword evidence="5 6" id="KW-0676">Redox-active center</keyword>
<keyword evidence="8" id="KW-1185">Reference proteome</keyword>
<dbReference type="SUPFAM" id="SSF64397">
    <property type="entry name" value="Hsp33 domain"/>
    <property type="match status" value="1"/>
</dbReference>
<dbReference type="Gene3D" id="3.55.30.10">
    <property type="entry name" value="Hsp33 domain"/>
    <property type="match status" value="1"/>
</dbReference>
<proteinExistence type="inferred from homology"/>
<dbReference type="Gene3D" id="3.90.1280.10">
    <property type="entry name" value="HSP33 redox switch-like"/>
    <property type="match status" value="1"/>
</dbReference>
<sequence>MNNDYLVKALAFDDNVRIYAIRSTEMVKEAARRQETWRTVTAALGRAMSAGTMMGAMLKGDEKLTIKIEGNGPSSPIVVDATAGGTARGYLNKADIDPARREDGKLNVSSVVGNEGSLSVVKDLGMREHFTGSVPLVSGEIGDDFTYYFASSEQTPSSVALGVLIGEDDDVQASGGFIVQLMPGASDDMIDIVEQRLSELPPVSTMIKWGKTPEEIVEQIAGENNFRVIETMETKFQCHCSKERITNALYGIDGAELKAMIEEDEGAETICQFCNEIYNFSKAELEEIESERENTGRQ</sequence>
<comment type="subcellular location">
    <subcellularLocation>
        <location evidence="6">Cytoplasm</location>
    </subcellularLocation>
</comment>
<dbReference type="GO" id="GO:0005737">
    <property type="term" value="C:cytoplasm"/>
    <property type="evidence" value="ECO:0007669"/>
    <property type="project" value="UniProtKB-SubCell"/>
</dbReference>
<dbReference type="InterPro" id="IPR016153">
    <property type="entry name" value="Heat_shock_Hsp33_N"/>
</dbReference>
<evidence type="ECO:0000256" key="6">
    <source>
        <dbReference type="HAMAP-Rule" id="MF_00117"/>
    </source>
</evidence>
<dbReference type="PANTHER" id="PTHR30111:SF1">
    <property type="entry name" value="33 KDA CHAPERONIN"/>
    <property type="match status" value="1"/>
</dbReference>
<dbReference type="PIRSF" id="PIRSF005261">
    <property type="entry name" value="Heat_shock_Hsp33"/>
    <property type="match status" value="1"/>
</dbReference>
<dbReference type="OrthoDB" id="9776534at2"/>
<dbReference type="RefSeq" id="WP_093074058.1">
    <property type="nucleotide sequence ID" value="NZ_BJVE01000008.1"/>
</dbReference>
<evidence type="ECO:0000256" key="3">
    <source>
        <dbReference type="ARBA" id="ARBA00023157"/>
    </source>
</evidence>
<comment type="PTM">
    <text evidence="6">Under oxidizing conditions two disulfide bonds are formed involving the reactive cysteines. Under reducing conditions zinc is bound to the reactive cysteines and the protein is inactive.</text>
</comment>
<dbReference type="InterPro" id="IPR000397">
    <property type="entry name" value="Heat_shock_Hsp33"/>
</dbReference>
<dbReference type="Proteomes" id="UP000199318">
    <property type="component" value="Unassembled WGS sequence"/>
</dbReference>
<evidence type="ECO:0000313" key="8">
    <source>
        <dbReference type="Proteomes" id="UP000199318"/>
    </source>
</evidence>
<comment type="similarity">
    <text evidence="6">Belongs to the HSP33 family.</text>
</comment>
<protein>
    <recommendedName>
        <fullName evidence="6">33 kDa chaperonin</fullName>
    </recommendedName>
    <alternativeName>
        <fullName evidence="6">Heat shock protein 33 homolog</fullName>
        <shortName evidence="6">HSP33</shortName>
    </alternativeName>
</protein>
<dbReference type="CDD" id="cd00498">
    <property type="entry name" value="Hsp33"/>
    <property type="match status" value="1"/>
</dbReference>
<comment type="caution">
    <text evidence="7">The sequence shown here is derived from an EMBL/GenBank/DDBJ whole genome shotgun (WGS) entry which is preliminary data.</text>
</comment>
<dbReference type="NCBIfam" id="NF001033">
    <property type="entry name" value="PRK00114.1"/>
    <property type="match status" value="1"/>
</dbReference>
<keyword evidence="1 6" id="KW-0963">Cytoplasm</keyword>
<gene>
    <name evidence="6" type="primary">hslO</name>
    <name evidence="7" type="ORF">SAMN05444126_12341</name>
</gene>
<reference evidence="8" key="1">
    <citation type="submission" date="2016-10" db="EMBL/GenBank/DDBJ databases">
        <authorList>
            <person name="de Groot N.N."/>
        </authorList>
    </citation>
    <scope>NUCLEOTIDE SEQUENCE [LARGE SCALE GENOMIC DNA]</scope>
    <source>
        <strain evidence="8">10nlg</strain>
    </source>
</reference>
<dbReference type="GO" id="GO:0051082">
    <property type="term" value="F:unfolded protein binding"/>
    <property type="evidence" value="ECO:0007669"/>
    <property type="project" value="UniProtKB-UniRule"/>
</dbReference>
<organism evidence="7 8">
    <name type="scientific">Salisediminibacterium halotolerans</name>
    <dbReference type="NCBI Taxonomy" id="517425"/>
    <lineage>
        <taxon>Bacteria</taxon>
        <taxon>Bacillati</taxon>
        <taxon>Bacillota</taxon>
        <taxon>Bacilli</taxon>
        <taxon>Bacillales</taxon>
        <taxon>Bacillaceae</taxon>
        <taxon>Salisediminibacterium</taxon>
    </lineage>
</organism>
<name>A0A1H9VSZ7_9BACI</name>
<evidence type="ECO:0000313" key="7">
    <source>
        <dbReference type="EMBL" id="SES24634.1"/>
    </source>
</evidence>
<dbReference type="EMBL" id="FOGV01000023">
    <property type="protein sequence ID" value="SES24634.1"/>
    <property type="molecule type" value="Genomic_DNA"/>
</dbReference>
<keyword evidence="2 6" id="KW-0862">Zinc</keyword>
<dbReference type="GO" id="GO:0044183">
    <property type="term" value="F:protein folding chaperone"/>
    <property type="evidence" value="ECO:0007669"/>
    <property type="project" value="TreeGrafter"/>
</dbReference>
<keyword evidence="4 6" id="KW-0143">Chaperone</keyword>
<dbReference type="SUPFAM" id="SSF118352">
    <property type="entry name" value="HSP33 redox switch-like"/>
    <property type="match status" value="1"/>
</dbReference>
<dbReference type="GO" id="GO:0042026">
    <property type="term" value="P:protein refolding"/>
    <property type="evidence" value="ECO:0007669"/>
    <property type="project" value="TreeGrafter"/>
</dbReference>
<keyword evidence="3 6" id="KW-1015">Disulfide bond</keyword>
<dbReference type="HAMAP" id="MF_00117">
    <property type="entry name" value="HslO"/>
    <property type="match status" value="1"/>
</dbReference>
<evidence type="ECO:0000256" key="2">
    <source>
        <dbReference type="ARBA" id="ARBA00022833"/>
    </source>
</evidence>
<accession>A0A1H9VSZ7</accession>
<dbReference type="AlphaFoldDB" id="A0A1H9VSZ7"/>
<dbReference type="STRING" id="1464123.SAMN05444126_12341"/>
<comment type="function">
    <text evidence="6">Redox regulated molecular chaperone. Protects both thermally unfolding and oxidatively damaged proteins from irreversible aggregation. Plays an important role in the bacterial defense system toward oxidative stress.</text>
</comment>